<dbReference type="EMBL" id="LT607753">
    <property type="protein sequence ID" value="SCG68911.1"/>
    <property type="molecule type" value="Genomic_DNA"/>
</dbReference>
<comment type="similarity">
    <text evidence="1">Belongs to the glycosyl hydrolase 3 family.</text>
</comment>
<sequence length="482" mass="48449">MGLDPGLRRLALGTLLAAYPGPVPPDWAVDLVTDGLAGHTLFGTNVHDPAQVAASTAALRAGRADVLVAIDEEGGDVTRLAHATGSPYPGNAALGAVDDTTLTRQVYAAIGAELAALGVTVDLAPTVDVNTADENPVIGTRSFGADPARVAAHSAAAVEGLQSTGVAACAKHFPGHGATVADSHHELPTVDASPAVLRERDLPPFAAVISAGVRAIMTAHIRVPALTGDGPATFSRAVLVDLLRRDYGFTGTVITDALEMKGAALAAGGVGPAAVLALAAGADLLCVGAKVDAALVEHVVAEIVTAIGDGRLDRARVEEAAGRAAALAGWTRAAGATATTPTDLGYAAARRAVRVEGDVTGLGRPLVVQVHATSTIAEGRVPWGLGPHLVGLEELRVVAGEIEPAELGRLAAGRPIVLVGRHLHRSPGGTALVDALAAACPVTVVEMGWPGGWRPAGVRAFVTTFGASHANGRAAAEALGLV</sequence>
<evidence type="ECO:0000256" key="2">
    <source>
        <dbReference type="ARBA" id="ARBA00022801"/>
    </source>
</evidence>
<dbReference type="InterPro" id="IPR050226">
    <property type="entry name" value="NagZ_Beta-hexosaminidase"/>
</dbReference>
<dbReference type="OrthoDB" id="9805821at2"/>
<keyword evidence="3" id="KW-0326">Glycosidase</keyword>
<dbReference type="GO" id="GO:0005975">
    <property type="term" value="P:carbohydrate metabolic process"/>
    <property type="evidence" value="ECO:0007669"/>
    <property type="project" value="InterPro"/>
</dbReference>
<evidence type="ECO:0000313" key="6">
    <source>
        <dbReference type="Proteomes" id="UP000198215"/>
    </source>
</evidence>
<evidence type="ECO:0000256" key="3">
    <source>
        <dbReference type="ARBA" id="ARBA00023295"/>
    </source>
</evidence>
<keyword evidence="2" id="KW-0378">Hydrolase</keyword>
<name>A0A1C5JF23_9ACTN</name>
<evidence type="ECO:0000259" key="4">
    <source>
        <dbReference type="Pfam" id="PF00933"/>
    </source>
</evidence>
<dbReference type="Proteomes" id="UP000198215">
    <property type="component" value="Chromosome I"/>
</dbReference>
<dbReference type="PANTHER" id="PTHR30480">
    <property type="entry name" value="BETA-HEXOSAMINIDASE-RELATED"/>
    <property type="match status" value="1"/>
</dbReference>
<evidence type="ECO:0000256" key="1">
    <source>
        <dbReference type="ARBA" id="ARBA00005336"/>
    </source>
</evidence>
<dbReference type="SUPFAM" id="SSF51445">
    <property type="entry name" value="(Trans)glycosidases"/>
    <property type="match status" value="1"/>
</dbReference>
<dbReference type="PANTHER" id="PTHR30480:SF16">
    <property type="entry name" value="GLYCOSIDE HYDROLASE FAMILY 3 DOMAIN PROTEIN"/>
    <property type="match status" value="1"/>
</dbReference>
<dbReference type="InterPro" id="IPR036962">
    <property type="entry name" value="Glyco_hydro_3_N_sf"/>
</dbReference>
<dbReference type="InterPro" id="IPR017853">
    <property type="entry name" value="GH"/>
</dbReference>
<gene>
    <name evidence="5" type="ORF">GA0070614_4461</name>
</gene>
<evidence type="ECO:0000313" key="5">
    <source>
        <dbReference type="EMBL" id="SCG68911.1"/>
    </source>
</evidence>
<dbReference type="GO" id="GO:0009254">
    <property type="term" value="P:peptidoglycan turnover"/>
    <property type="evidence" value="ECO:0007669"/>
    <property type="project" value="TreeGrafter"/>
</dbReference>
<feature type="domain" description="Glycoside hydrolase family 3 N-terminal" evidence="4">
    <location>
        <begin position="33"/>
        <end position="324"/>
    </location>
</feature>
<keyword evidence="6" id="KW-1185">Reference proteome</keyword>
<dbReference type="RefSeq" id="WP_088977757.1">
    <property type="nucleotide sequence ID" value="NZ_LT607753.1"/>
</dbReference>
<protein>
    <submittedName>
        <fullName evidence="5">Beta-N-acetylhexosaminidase</fullName>
    </submittedName>
</protein>
<dbReference type="GO" id="GO:0004553">
    <property type="term" value="F:hydrolase activity, hydrolyzing O-glycosyl compounds"/>
    <property type="evidence" value="ECO:0007669"/>
    <property type="project" value="InterPro"/>
</dbReference>
<dbReference type="Gene3D" id="3.20.20.300">
    <property type="entry name" value="Glycoside hydrolase, family 3, N-terminal domain"/>
    <property type="match status" value="1"/>
</dbReference>
<proteinExistence type="inferred from homology"/>
<dbReference type="InterPro" id="IPR001764">
    <property type="entry name" value="Glyco_hydro_3_N"/>
</dbReference>
<reference evidence="6" key="1">
    <citation type="submission" date="2016-06" db="EMBL/GenBank/DDBJ databases">
        <authorList>
            <person name="Varghese N."/>
            <person name="Submissions Spin"/>
        </authorList>
    </citation>
    <scope>NUCLEOTIDE SEQUENCE [LARGE SCALE GENOMIC DNA]</scope>
    <source>
        <strain evidence="6">DSM 45161</strain>
    </source>
</reference>
<organism evidence="5 6">
    <name type="scientific">Micromonospora coxensis</name>
    <dbReference type="NCBI Taxonomy" id="356852"/>
    <lineage>
        <taxon>Bacteria</taxon>
        <taxon>Bacillati</taxon>
        <taxon>Actinomycetota</taxon>
        <taxon>Actinomycetes</taxon>
        <taxon>Micromonosporales</taxon>
        <taxon>Micromonosporaceae</taxon>
        <taxon>Micromonospora</taxon>
    </lineage>
</organism>
<accession>A0A1C5JF23</accession>
<dbReference type="AlphaFoldDB" id="A0A1C5JF23"/>
<dbReference type="Pfam" id="PF00933">
    <property type="entry name" value="Glyco_hydro_3"/>
    <property type="match status" value="1"/>
</dbReference>